<evidence type="ECO:0000313" key="4">
    <source>
        <dbReference type="Proteomes" id="UP001049176"/>
    </source>
</evidence>
<protein>
    <recommendedName>
        <fullName evidence="2">DUF6534 domain-containing protein</fullName>
    </recommendedName>
</protein>
<dbReference type="KEGG" id="more:E1B28_010691"/>
<feature type="transmembrane region" description="Helical" evidence="1">
    <location>
        <begin position="95"/>
        <end position="113"/>
    </location>
</feature>
<keyword evidence="4" id="KW-1185">Reference proteome</keyword>
<feature type="transmembrane region" description="Helical" evidence="1">
    <location>
        <begin position="166"/>
        <end position="189"/>
    </location>
</feature>
<name>A0A9P7RYA7_9AGAR</name>
<comment type="caution">
    <text evidence="3">The sequence shown here is derived from an EMBL/GenBank/DDBJ whole genome shotgun (WGS) entry which is preliminary data.</text>
</comment>
<feature type="transmembrane region" description="Helical" evidence="1">
    <location>
        <begin position="52"/>
        <end position="75"/>
    </location>
</feature>
<feature type="transmembrane region" description="Helical" evidence="1">
    <location>
        <begin position="210"/>
        <end position="229"/>
    </location>
</feature>
<organism evidence="3 4">
    <name type="scientific">Marasmius oreades</name>
    <name type="common">fairy-ring Marasmius</name>
    <dbReference type="NCBI Taxonomy" id="181124"/>
    <lineage>
        <taxon>Eukaryota</taxon>
        <taxon>Fungi</taxon>
        <taxon>Dikarya</taxon>
        <taxon>Basidiomycota</taxon>
        <taxon>Agaricomycotina</taxon>
        <taxon>Agaricomycetes</taxon>
        <taxon>Agaricomycetidae</taxon>
        <taxon>Agaricales</taxon>
        <taxon>Marasmiineae</taxon>
        <taxon>Marasmiaceae</taxon>
        <taxon>Marasmius</taxon>
    </lineage>
</organism>
<dbReference type="RefSeq" id="XP_043008142.1">
    <property type="nucleotide sequence ID" value="XM_043155669.1"/>
</dbReference>
<dbReference type="EMBL" id="CM032186">
    <property type="protein sequence ID" value="KAG7091672.1"/>
    <property type="molecule type" value="Genomic_DNA"/>
</dbReference>
<keyword evidence="1" id="KW-1133">Transmembrane helix</keyword>
<dbReference type="AlphaFoldDB" id="A0A9P7RYA7"/>
<dbReference type="Proteomes" id="UP001049176">
    <property type="component" value="Chromosome 6"/>
</dbReference>
<dbReference type="GeneID" id="66079767"/>
<dbReference type="PANTHER" id="PTHR40465">
    <property type="entry name" value="CHROMOSOME 1, WHOLE GENOME SHOTGUN SEQUENCE"/>
    <property type="match status" value="1"/>
</dbReference>
<gene>
    <name evidence="3" type="ORF">E1B28_010691</name>
</gene>
<feature type="transmembrane region" description="Helical" evidence="1">
    <location>
        <begin position="125"/>
        <end position="146"/>
    </location>
</feature>
<sequence>MSSTAGENRIYIASIGAMTIGLLLASFLGGFTTLQTALYFGSHKGDHWAHRLSIAFLWILAVGQLAFIFHATYFYVITKGINFPDAVELTWSLKLQIFMQTIIMSATKVLYTVRIWNLQKDKKKWIPIALSAVLVVEYGLGTFFAYEVTTIPDLKSTRFIDFRYSVFLAMSFNTLTDILVAAALIYTIVKSRPNLGWTYSSWTMLMAYTMNTGTITGFFSLIVLVGFIFGVANPLYIVAEMVLPQLYVNCFLSMINSSFYFQTQSSLDISISYRSRRPSGISSTSRFHGNDLESLSMHRMSDSLGSIDDYSKVALATGEGTINEVGLPLFERKESRKPEVPLKKIPVEVQVQTTKTEYTIDRRMLYNAMYQTSSVDTGSR</sequence>
<feature type="domain" description="DUF6534" evidence="2">
    <location>
        <begin position="174"/>
        <end position="257"/>
    </location>
</feature>
<keyword evidence="1" id="KW-0472">Membrane</keyword>
<accession>A0A9P7RYA7</accession>
<dbReference type="PANTHER" id="PTHR40465:SF1">
    <property type="entry name" value="DUF6534 DOMAIN-CONTAINING PROTEIN"/>
    <property type="match status" value="1"/>
</dbReference>
<dbReference type="InterPro" id="IPR045339">
    <property type="entry name" value="DUF6534"/>
</dbReference>
<evidence type="ECO:0000256" key="1">
    <source>
        <dbReference type="SAM" id="Phobius"/>
    </source>
</evidence>
<evidence type="ECO:0000259" key="2">
    <source>
        <dbReference type="Pfam" id="PF20152"/>
    </source>
</evidence>
<dbReference type="OrthoDB" id="3270417at2759"/>
<dbReference type="Pfam" id="PF20152">
    <property type="entry name" value="DUF6534"/>
    <property type="match status" value="1"/>
</dbReference>
<proteinExistence type="predicted"/>
<keyword evidence="1" id="KW-0812">Transmembrane</keyword>
<feature type="transmembrane region" description="Helical" evidence="1">
    <location>
        <begin position="12"/>
        <end position="40"/>
    </location>
</feature>
<reference evidence="3" key="1">
    <citation type="journal article" date="2021" name="Genome Biol. Evol.">
        <title>The assembled and annotated genome of the fairy-ring fungus Marasmius oreades.</title>
        <authorList>
            <person name="Hiltunen M."/>
            <person name="Ament-Velasquez S.L."/>
            <person name="Johannesson H."/>
        </authorList>
    </citation>
    <scope>NUCLEOTIDE SEQUENCE</scope>
    <source>
        <strain evidence="3">03SP1</strain>
    </source>
</reference>
<evidence type="ECO:0000313" key="3">
    <source>
        <dbReference type="EMBL" id="KAG7091672.1"/>
    </source>
</evidence>